<evidence type="ECO:0000313" key="1">
    <source>
        <dbReference type="EMBL" id="CAG8567350.1"/>
    </source>
</evidence>
<gene>
    <name evidence="1" type="ORF">GMARGA_LOCUS5314</name>
</gene>
<dbReference type="Proteomes" id="UP000789901">
    <property type="component" value="Unassembled WGS sequence"/>
</dbReference>
<evidence type="ECO:0000313" key="2">
    <source>
        <dbReference type="Proteomes" id="UP000789901"/>
    </source>
</evidence>
<proteinExistence type="predicted"/>
<keyword evidence="2" id="KW-1185">Reference proteome</keyword>
<organism evidence="1 2">
    <name type="scientific">Gigaspora margarita</name>
    <dbReference type="NCBI Taxonomy" id="4874"/>
    <lineage>
        <taxon>Eukaryota</taxon>
        <taxon>Fungi</taxon>
        <taxon>Fungi incertae sedis</taxon>
        <taxon>Mucoromycota</taxon>
        <taxon>Glomeromycotina</taxon>
        <taxon>Glomeromycetes</taxon>
        <taxon>Diversisporales</taxon>
        <taxon>Gigasporaceae</taxon>
        <taxon>Gigaspora</taxon>
    </lineage>
</organism>
<comment type="caution">
    <text evidence="1">The sequence shown here is derived from an EMBL/GenBank/DDBJ whole genome shotgun (WGS) entry which is preliminary data.</text>
</comment>
<name>A0ABN7UFJ2_GIGMA</name>
<reference evidence="1 2" key="1">
    <citation type="submission" date="2021-06" db="EMBL/GenBank/DDBJ databases">
        <authorList>
            <person name="Kallberg Y."/>
            <person name="Tangrot J."/>
            <person name="Rosling A."/>
        </authorList>
    </citation>
    <scope>NUCLEOTIDE SEQUENCE [LARGE SCALE GENOMIC DNA]</scope>
    <source>
        <strain evidence="1 2">120-4 pot B 10/14</strain>
    </source>
</reference>
<accession>A0ABN7UFJ2</accession>
<dbReference type="EMBL" id="CAJVQB010002237">
    <property type="protein sequence ID" value="CAG8567350.1"/>
    <property type="molecule type" value="Genomic_DNA"/>
</dbReference>
<sequence length="154" mass="17655">MPDSLKNFCDMTQESIVQWFENVKTNCSVSEMEEVDDYYIDPMLLIVEWDDNGLIQRNINKNNITTAIRSFRGVRPISDLFSNLGGGVIVANPSDSIFCVFDAPPIENQQITQDLIGYLRQTYYQANQPALGRVFDIKATVKGKFEIREHHQVF</sequence>
<protein>
    <submittedName>
        <fullName evidence="1">15366_t:CDS:1</fullName>
    </submittedName>
</protein>